<protein>
    <submittedName>
        <fullName evidence="3">Calcium-binding protein</fullName>
    </submittedName>
</protein>
<dbReference type="AlphaFoldDB" id="A0A7Y0GBK2"/>
<dbReference type="InterPro" id="IPR011050">
    <property type="entry name" value="Pectin_lyase_fold/virulence"/>
</dbReference>
<comment type="caution">
    <text evidence="3">The sequence shown here is derived from an EMBL/GenBank/DDBJ whole genome shotgun (WGS) entry which is preliminary data.</text>
</comment>
<dbReference type="PRINTS" id="PR00313">
    <property type="entry name" value="CABNDNGRPT"/>
</dbReference>
<dbReference type="EMBL" id="JABBGM010000021">
    <property type="protein sequence ID" value="NML96215.1"/>
    <property type="molecule type" value="Genomic_DNA"/>
</dbReference>
<dbReference type="GO" id="GO:0005576">
    <property type="term" value="C:extracellular region"/>
    <property type="evidence" value="ECO:0007669"/>
    <property type="project" value="UniProtKB-SubCell"/>
</dbReference>
<dbReference type="Gene3D" id="2.150.10.10">
    <property type="entry name" value="Serralysin-like metalloprotease, C-terminal"/>
    <property type="match status" value="2"/>
</dbReference>
<dbReference type="GO" id="GO:0005509">
    <property type="term" value="F:calcium ion binding"/>
    <property type="evidence" value="ECO:0007669"/>
    <property type="project" value="InterPro"/>
</dbReference>
<dbReference type="PANTHER" id="PTHR38340">
    <property type="entry name" value="S-LAYER PROTEIN"/>
    <property type="match status" value="1"/>
</dbReference>
<accession>A0A7Y0GBK2</accession>
<evidence type="ECO:0000313" key="3">
    <source>
        <dbReference type="EMBL" id="NML96215.1"/>
    </source>
</evidence>
<sequence length="856" mass="87989">MAGKTIALSAGATEVDIQNAFNRAGDGDTILLPKNSTISIENGLTLNVSSRSLTLDLNGSTLQQAGNATVLSVVGGHADGASARIGENTAGAVTVTYAGASQVSVGDWVKIYSDDVLPNDQGAATRLGQAMKVVSVSGSTLTLAGDLEYADLYKTNIRASVYESGKAVVTDGTIRGDQTHPTWTTNLLDLRSTVDAKVHDLVVRDGNSMGINFVDSVNGLVSQSAAINLTDDAANGHYGYGVHSASSVGTTVDGFYAERVRHATDDNAVGLSSTHVNPAKYGADIGMKVSNVAAVETTAFAFSWHSEGRFASITDSVVFDSFGVLGARGVDNTMANVSGSGNGRGIVFFEYGDGDGKRISISNIYLKENYGYAFYKQNNPTDNSVDNSYFEVLSNKVTISPTDPNTSITDTTIKVGAFSTDELLQGTWAADQILGGFGNDVIKGNGGNDFIWGGLGADTLYGGSGADRFAYRDINESGDTIKDFVVGSGGDVLDVSQMYYHYGWSSLTGHVRFVQSGANALFQVDKDGGANSFVTMAVIEGVNAADISDANLSTDIMITNNGTNDRPLIGSADNGSATLPDAFSDLSDLALQIGSAISDKLLGTDGNDLLIGTASDDTITAGSGNDVLAGGAGADILMGGAGSDTASYANATAAVKASLSNPSGNTGDAAGDVYKQIENLTGTGFADKLTGNDSVNVLSGGNGNDVLYGLGGTDTLIGGAGNDQLFGGAQNDVLIGGDGNDYLVGDAGYDKLTGGAGSDKFVFEGPNDASDQITDFQHGVDKIVLSGADYGVTTLSDFDFVSGSRPVVASASPTLLYNTSTGSLWFDPDGLGWRGAVHVADLSNQADLALSDFIVI</sequence>
<dbReference type="Pfam" id="PF00353">
    <property type="entry name" value="HemolysinCabind"/>
    <property type="match status" value="4"/>
</dbReference>
<dbReference type="PROSITE" id="PS00330">
    <property type="entry name" value="HEMOLYSIN_CALCIUM"/>
    <property type="match status" value="5"/>
</dbReference>
<dbReference type="InterPro" id="IPR018511">
    <property type="entry name" value="Hemolysin-typ_Ca-bd_CS"/>
</dbReference>
<dbReference type="InterPro" id="IPR011049">
    <property type="entry name" value="Serralysin-like_metalloprot_C"/>
</dbReference>
<proteinExistence type="predicted"/>
<dbReference type="InterPro" id="IPR019960">
    <property type="entry name" value="T1SS_VCA0849"/>
</dbReference>
<gene>
    <name evidence="3" type="ORF">HHL27_21380</name>
</gene>
<dbReference type="PANTHER" id="PTHR38340:SF1">
    <property type="entry name" value="S-LAYER PROTEIN"/>
    <property type="match status" value="1"/>
</dbReference>
<dbReference type="NCBIfam" id="TIGR03661">
    <property type="entry name" value="T1SS_VCA0849"/>
    <property type="match status" value="1"/>
</dbReference>
<organism evidence="3 4">
    <name type="scientific">Novosphingobium olei</name>
    <dbReference type="NCBI Taxonomy" id="2728851"/>
    <lineage>
        <taxon>Bacteria</taxon>
        <taxon>Pseudomonadati</taxon>
        <taxon>Pseudomonadota</taxon>
        <taxon>Alphaproteobacteria</taxon>
        <taxon>Sphingomonadales</taxon>
        <taxon>Sphingomonadaceae</taxon>
        <taxon>Novosphingobium</taxon>
    </lineage>
</organism>
<dbReference type="RefSeq" id="WP_169495408.1">
    <property type="nucleotide sequence ID" value="NZ_JABBGM010000021.1"/>
</dbReference>
<evidence type="ECO:0000313" key="4">
    <source>
        <dbReference type="Proteomes" id="UP000583556"/>
    </source>
</evidence>
<dbReference type="InterPro" id="IPR050557">
    <property type="entry name" value="RTX_toxin/Mannuronan_C5-epim"/>
</dbReference>
<dbReference type="SUPFAM" id="SSF51126">
    <property type="entry name" value="Pectin lyase-like"/>
    <property type="match status" value="1"/>
</dbReference>
<dbReference type="InterPro" id="IPR001343">
    <property type="entry name" value="Hemolysn_Ca-bd"/>
</dbReference>
<comment type="subcellular location">
    <subcellularLocation>
        <location evidence="1">Secreted</location>
    </subcellularLocation>
</comment>
<evidence type="ECO:0000256" key="1">
    <source>
        <dbReference type="ARBA" id="ARBA00004613"/>
    </source>
</evidence>
<name>A0A7Y0GBK2_9SPHN</name>
<keyword evidence="2" id="KW-0964">Secreted</keyword>
<evidence type="ECO:0000256" key="2">
    <source>
        <dbReference type="ARBA" id="ARBA00022525"/>
    </source>
</evidence>
<dbReference type="SUPFAM" id="SSF51120">
    <property type="entry name" value="beta-Roll"/>
    <property type="match status" value="3"/>
</dbReference>
<dbReference type="Proteomes" id="UP000583556">
    <property type="component" value="Unassembled WGS sequence"/>
</dbReference>
<keyword evidence="4" id="KW-1185">Reference proteome</keyword>
<reference evidence="3 4" key="1">
    <citation type="submission" date="2020-04" db="EMBL/GenBank/DDBJ databases">
        <title>Novosphingobium sp. TW-4 isolated from soil.</title>
        <authorList>
            <person name="Dahal R.H."/>
            <person name="Chaudhary D.K."/>
        </authorList>
    </citation>
    <scope>NUCLEOTIDE SEQUENCE [LARGE SCALE GENOMIC DNA]</scope>
    <source>
        <strain evidence="3 4">TW-4</strain>
    </source>
</reference>